<sequence>MPGIPLISHSDALTYGFEELARNGNAVQAELLEQILVQNADADYLKEHKLNGCTDLETFKARLPLITYADIEGYIQKIADGDQSPLLCQKPVDMFFLSSGTAKGRTKLIPAHYDFFLNTIRLFQLSGAFRGRHFPLSSNAKVMDIVYCGKQTMTKGGILTGTGTTNYFRSEAFKLKQQSTKMFNSSPNEVIFSSSLPQATYCHLLFALLAADDIAVISSTFVYTIVEAFRFLEKTWSILADCIESGTLPEWITDHAIQTVASKQLTQDHPDRDRGTLAAKIRLECSRGFQGIIPRLWRNTSYVLSIMTGTMLSYCEAMRFYAGPGLALVCGDYGASESWMGINMDPLSSPHNTIFTIVPDLAYFEFIPLERRNSLFTEVAAPVSMADVRVGQEYEIAITTSSAGLYRYRVGDVVRICGFYHDLPQFEFVCRRDVQLSIHIDKNGETELAVVMERSAAVLHGTGVGVVEYTAHADVSFRPGHYVVFVELDRDDFERVLQECCDCMDGAFVEPGYVVSRAAKTIGPLELCVVERGTFRKLAESALDKGATLNQYKTPRCIAASHLLAILRAGMVRSFYSGVRRE</sequence>
<dbReference type="Pfam" id="PF23571">
    <property type="entry name" value="GH3_M"/>
    <property type="match status" value="1"/>
</dbReference>
<dbReference type="InParanoid" id="D8S7J6"/>
<organism evidence="5">
    <name type="scientific">Selaginella moellendorffii</name>
    <name type="common">Spikemoss</name>
    <dbReference type="NCBI Taxonomy" id="88036"/>
    <lineage>
        <taxon>Eukaryota</taxon>
        <taxon>Viridiplantae</taxon>
        <taxon>Streptophyta</taxon>
        <taxon>Embryophyta</taxon>
        <taxon>Tracheophyta</taxon>
        <taxon>Lycopodiopsida</taxon>
        <taxon>Selaginellales</taxon>
        <taxon>Selaginellaceae</taxon>
        <taxon>Selaginella</taxon>
    </lineage>
</organism>
<feature type="domain" description="GH3 C-terminal" evidence="3">
    <location>
        <begin position="448"/>
        <end position="559"/>
    </location>
</feature>
<dbReference type="InterPro" id="IPR004993">
    <property type="entry name" value="GH3"/>
</dbReference>
<dbReference type="Gramene" id="EFJ19622">
    <property type="protein sequence ID" value="EFJ19622"/>
    <property type="gene ID" value="SELMODRAFT_110439"/>
</dbReference>
<dbReference type="HOGENOM" id="CLU_016249_2_1_1"/>
<dbReference type="KEGG" id="smo:SELMODRAFT_110439"/>
<dbReference type="AlphaFoldDB" id="D8S7J6"/>
<dbReference type="FunCoup" id="D8S7J6">
    <property type="interactions" value="2176"/>
</dbReference>
<feature type="domain" description="GH3 middle" evidence="2">
    <location>
        <begin position="355"/>
        <end position="431"/>
    </location>
</feature>
<reference evidence="4 5" key="1">
    <citation type="journal article" date="2011" name="Science">
        <title>The Selaginella genome identifies genetic changes associated with the evolution of vascular plants.</title>
        <authorList>
            <person name="Banks J.A."/>
            <person name="Nishiyama T."/>
            <person name="Hasebe M."/>
            <person name="Bowman J.L."/>
            <person name="Gribskov M."/>
            <person name="dePamphilis C."/>
            <person name="Albert V.A."/>
            <person name="Aono N."/>
            <person name="Aoyama T."/>
            <person name="Ambrose B.A."/>
            <person name="Ashton N.W."/>
            <person name="Axtell M.J."/>
            <person name="Barker E."/>
            <person name="Barker M.S."/>
            <person name="Bennetzen J.L."/>
            <person name="Bonawitz N.D."/>
            <person name="Chapple C."/>
            <person name="Cheng C."/>
            <person name="Correa L.G."/>
            <person name="Dacre M."/>
            <person name="DeBarry J."/>
            <person name="Dreyer I."/>
            <person name="Elias M."/>
            <person name="Engstrom E.M."/>
            <person name="Estelle M."/>
            <person name="Feng L."/>
            <person name="Finet C."/>
            <person name="Floyd S.K."/>
            <person name="Frommer W.B."/>
            <person name="Fujita T."/>
            <person name="Gramzow L."/>
            <person name="Gutensohn M."/>
            <person name="Harholt J."/>
            <person name="Hattori M."/>
            <person name="Heyl A."/>
            <person name="Hirai T."/>
            <person name="Hiwatashi Y."/>
            <person name="Ishikawa M."/>
            <person name="Iwata M."/>
            <person name="Karol K.G."/>
            <person name="Koehler B."/>
            <person name="Kolukisaoglu U."/>
            <person name="Kubo M."/>
            <person name="Kurata T."/>
            <person name="Lalonde S."/>
            <person name="Li K."/>
            <person name="Li Y."/>
            <person name="Litt A."/>
            <person name="Lyons E."/>
            <person name="Manning G."/>
            <person name="Maruyama T."/>
            <person name="Michael T.P."/>
            <person name="Mikami K."/>
            <person name="Miyazaki S."/>
            <person name="Morinaga S."/>
            <person name="Murata T."/>
            <person name="Mueller-Roeber B."/>
            <person name="Nelson D.R."/>
            <person name="Obara M."/>
            <person name="Oguri Y."/>
            <person name="Olmstead R.G."/>
            <person name="Onodera N."/>
            <person name="Petersen B.L."/>
            <person name="Pils B."/>
            <person name="Prigge M."/>
            <person name="Rensing S.A."/>
            <person name="Riano-Pachon D.M."/>
            <person name="Roberts A.W."/>
            <person name="Sato Y."/>
            <person name="Scheller H.V."/>
            <person name="Schulz B."/>
            <person name="Schulz C."/>
            <person name="Shakirov E.V."/>
            <person name="Shibagaki N."/>
            <person name="Shinohara N."/>
            <person name="Shippen D.E."/>
            <person name="Soerensen I."/>
            <person name="Sotooka R."/>
            <person name="Sugimoto N."/>
            <person name="Sugita M."/>
            <person name="Sumikawa N."/>
            <person name="Tanurdzic M."/>
            <person name="Theissen G."/>
            <person name="Ulvskov P."/>
            <person name="Wakazuki S."/>
            <person name="Weng J.K."/>
            <person name="Willats W.W."/>
            <person name="Wipf D."/>
            <person name="Wolf P.G."/>
            <person name="Yang L."/>
            <person name="Zimmer A.D."/>
            <person name="Zhu Q."/>
            <person name="Mitros T."/>
            <person name="Hellsten U."/>
            <person name="Loque D."/>
            <person name="Otillar R."/>
            <person name="Salamov A."/>
            <person name="Schmutz J."/>
            <person name="Shapiro H."/>
            <person name="Lindquist E."/>
            <person name="Lucas S."/>
            <person name="Rokhsar D."/>
            <person name="Grigoriev I.V."/>
        </authorList>
    </citation>
    <scope>NUCLEOTIDE SEQUENCE [LARGE SCALE GENOMIC DNA]</scope>
</reference>
<dbReference type="OMA" id="ACCDELD"/>
<name>D8S7J6_SELML</name>
<dbReference type="GO" id="GO:0016881">
    <property type="term" value="F:acid-amino acid ligase activity"/>
    <property type="evidence" value="ECO:0000318"/>
    <property type="project" value="GO_Central"/>
</dbReference>
<evidence type="ECO:0000313" key="4">
    <source>
        <dbReference type="EMBL" id="EFJ19622.1"/>
    </source>
</evidence>
<evidence type="ECO:0000256" key="1">
    <source>
        <dbReference type="ARBA" id="ARBA00008068"/>
    </source>
</evidence>
<dbReference type="Pfam" id="PF03321">
    <property type="entry name" value="GH3"/>
    <property type="match status" value="1"/>
</dbReference>
<accession>D8S7J6</accession>
<dbReference type="STRING" id="88036.D8S7J6"/>
<dbReference type="eggNOG" id="ENOG502QT0R">
    <property type="taxonomic scope" value="Eukaryota"/>
</dbReference>
<evidence type="ECO:0000259" key="3">
    <source>
        <dbReference type="Pfam" id="PF23572"/>
    </source>
</evidence>
<comment type="similarity">
    <text evidence="1">Belongs to the IAA-amido conjugating enzyme family.</text>
</comment>
<dbReference type="InterPro" id="IPR055377">
    <property type="entry name" value="GH3_M"/>
</dbReference>
<dbReference type="GO" id="GO:0005737">
    <property type="term" value="C:cytoplasm"/>
    <property type="evidence" value="ECO:0000318"/>
    <property type="project" value="GO_Central"/>
</dbReference>
<dbReference type="Pfam" id="PF23572">
    <property type="entry name" value="GH3_C"/>
    <property type="match status" value="1"/>
</dbReference>
<protein>
    <submittedName>
        <fullName evidence="4">Uncharacterized protein JAR1-1</fullName>
    </submittedName>
</protein>
<dbReference type="Proteomes" id="UP000001514">
    <property type="component" value="Unassembled WGS sequence"/>
</dbReference>
<dbReference type="InterPro" id="IPR055378">
    <property type="entry name" value="GH3_C"/>
</dbReference>
<dbReference type="PANTHER" id="PTHR31901">
    <property type="entry name" value="GH3 DOMAIN-CONTAINING PROTEIN"/>
    <property type="match status" value="1"/>
</dbReference>
<proteinExistence type="inferred from homology"/>
<evidence type="ECO:0000313" key="5">
    <source>
        <dbReference type="Proteomes" id="UP000001514"/>
    </source>
</evidence>
<keyword evidence="5" id="KW-1185">Reference proteome</keyword>
<evidence type="ECO:0000259" key="2">
    <source>
        <dbReference type="Pfam" id="PF23571"/>
    </source>
</evidence>
<gene>
    <name evidence="4" type="primary">JAR1-1</name>
    <name evidence="4" type="ORF">SELMODRAFT_110439</name>
</gene>
<dbReference type="PANTHER" id="PTHR31901:SF48">
    <property type="entry name" value="INDOLE-3-ACETIC ACID-AMIDO SYNTHETASE GH3.10"/>
    <property type="match status" value="1"/>
</dbReference>
<dbReference type="EMBL" id="GL377605">
    <property type="protein sequence ID" value="EFJ19622.1"/>
    <property type="molecule type" value="Genomic_DNA"/>
</dbReference>